<keyword evidence="1" id="KW-0472">Membrane</keyword>
<sequence length="110" mass="12776">MRPAPRRATTDWWDILYPDTASFCTSLLSSITLISITPSDTPKFNPDFHALQPQSYEYTIALKDYRTVDSLQRLFLLYLSCRVIASLYLYTYPNHQTFDSSDTRNKRGIV</sequence>
<reference evidence="2" key="1">
    <citation type="journal article" date="2021" name="Genome Biol. Evol.">
        <title>The assembled and annotated genome of the fairy-ring fungus Marasmius oreades.</title>
        <authorList>
            <person name="Hiltunen M."/>
            <person name="Ament-Velasquez S.L."/>
            <person name="Johannesson H."/>
        </authorList>
    </citation>
    <scope>NUCLEOTIDE SEQUENCE</scope>
    <source>
        <strain evidence="2">03SP1</strain>
    </source>
</reference>
<proteinExistence type="predicted"/>
<dbReference type="AlphaFoldDB" id="A0A9P7URT3"/>
<dbReference type="Proteomes" id="UP001049176">
    <property type="component" value="Chromosome 5"/>
</dbReference>
<accession>A0A9P7URT3</accession>
<protein>
    <submittedName>
        <fullName evidence="2">Uncharacterized protein</fullName>
    </submittedName>
</protein>
<dbReference type="EMBL" id="CM032185">
    <property type="protein sequence ID" value="KAG7091728.1"/>
    <property type="molecule type" value="Genomic_DNA"/>
</dbReference>
<gene>
    <name evidence="2" type="ORF">E1B28_008129</name>
</gene>
<name>A0A9P7URT3_9AGAR</name>
<comment type="caution">
    <text evidence="2">The sequence shown here is derived from an EMBL/GenBank/DDBJ whole genome shotgun (WGS) entry which is preliminary data.</text>
</comment>
<organism evidence="2 3">
    <name type="scientific">Marasmius oreades</name>
    <name type="common">fairy-ring Marasmius</name>
    <dbReference type="NCBI Taxonomy" id="181124"/>
    <lineage>
        <taxon>Eukaryota</taxon>
        <taxon>Fungi</taxon>
        <taxon>Dikarya</taxon>
        <taxon>Basidiomycota</taxon>
        <taxon>Agaricomycotina</taxon>
        <taxon>Agaricomycetes</taxon>
        <taxon>Agaricomycetidae</taxon>
        <taxon>Agaricales</taxon>
        <taxon>Marasmiineae</taxon>
        <taxon>Marasmiaceae</taxon>
        <taxon>Marasmius</taxon>
    </lineage>
</organism>
<keyword evidence="1" id="KW-1133">Transmembrane helix</keyword>
<evidence type="ECO:0000256" key="1">
    <source>
        <dbReference type="SAM" id="Phobius"/>
    </source>
</evidence>
<dbReference type="RefSeq" id="XP_043008198.1">
    <property type="nucleotide sequence ID" value="XM_043152915.1"/>
</dbReference>
<dbReference type="GeneID" id="66077205"/>
<evidence type="ECO:0000313" key="2">
    <source>
        <dbReference type="EMBL" id="KAG7091728.1"/>
    </source>
</evidence>
<keyword evidence="1" id="KW-0812">Transmembrane</keyword>
<keyword evidence="3" id="KW-1185">Reference proteome</keyword>
<dbReference type="KEGG" id="more:E1B28_008129"/>
<feature type="transmembrane region" description="Helical" evidence="1">
    <location>
        <begin position="74"/>
        <end position="92"/>
    </location>
</feature>
<evidence type="ECO:0000313" key="3">
    <source>
        <dbReference type="Proteomes" id="UP001049176"/>
    </source>
</evidence>